<dbReference type="GO" id="GO:0051287">
    <property type="term" value="F:NAD binding"/>
    <property type="evidence" value="ECO:0007669"/>
    <property type="project" value="InterPro"/>
</dbReference>
<dbReference type="EC" id="1.1.1.31" evidence="6"/>
<dbReference type="PANTHER" id="PTHR22981:SF7">
    <property type="entry name" value="3-HYDROXYISOBUTYRATE DEHYDROGENASE, MITOCHONDRIAL"/>
    <property type="match status" value="1"/>
</dbReference>
<dbReference type="SUPFAM" id="SSF51735">
    <property type="entry name" value="NAD(P)-binding Rossmann-fold domains"/>
    <property type="match status" value="1"/>
</dbReference>
<evidence type="ECO:0000256" key="4">
    <source>
        <dbReference type="ARBA" id="ARBA00023027"/>
    </source>
</evidence>
<feature type="domain" description="3-hydroxyisobutyrate dehydrogenase-like NAD-binding" evidence="8">
    <location>
        <begin position="163"/>
        <end position="286"/>
    </location>
</feature>
<dbReference type="SUPFAM" id="SSF48179">
    <property type="entry name" value="6-phosphogluconate dehydrogenase C-terminal domain-like"/>
    <property type="match status" value="1"/>
</dbReference>
<proteinExistence type="inferred from homology"/>
<dbReference type="GO" id="GO:0050661">
    <property type="term" value="F:NADP binding"/>
    <property type="evidence" value="ECO:0007669"/>
    <property type="project" value="InterPro"/>
</dbReference>
<dbReference type="GO" id="GO:0006574">
    <property type="term" value="P:L-valine catabolic process"/>
    <property type="evidence" value="ECO:0007669"/>
    <property type="project" value="UniProtKB-UniPathway"/>
</dbReference>
<evidence type="ECO:0000259" key="8">
    <source>
        <dbReference type="Pfam" id="PF14833"/>
    </source>
</evidence>
<dbReference type="GO" id="GO:0008442">
    <property type="term" value="F:3-hydroxyisobutyrate dehydrogenase activity"/>
    <property type="evidence" value="ECO:0007669"/>
    <property type="project" value="UniProtKB-EC"/>
</dbReference>
<protein>
    <recommendedName>
        <fullName evidence="6">3-hydroxyisobutyrate dehydrogenase</fullName>
        <shortName evidence="6">HIBADH</shortName>
        <ecNumber evidence="6">1.1.1.31</ecNumber>
    </recommendedName>
</protein>
<dbReference type="UniPathway" id="UPA00362"/>
<keyword evidence="10" id="KW-1185">Reference proteome</keyword>
<comment type="catalytic activity">
    <reaction evidence="6">
        <text>3-hydroxy-2-methylpropanoate + NAD(+) = 2-methyl-3-oxopropanoate + NADH + H(+)</text>
        <dbReference type="Rhea" id="RHEA:17681"/>
        <dbReference type="ChEBI" id="CHEBI:11805"/>
        <dbReference type="ChEBI" id="CHEBI:15378"/>
        <dbReference type="ChEBI" id="CHEBI:57540"/>
        <dbReference type="ChEBI" id="CHEBI:57700"/>
        <dbReference type="ChEBI" id="CHEBI:57945"/>
        <dbReference type="EC" id="1.1.1.31"/>
    </reaction>
</comment>
<comment type="similarity">
    <text evidence="1 6">Belongs to the HIBADH-related family.</text>
</comment>
<dbReference type="AlphaFoldDB" id="A0A7K0E158"/>
<dbReference type="OrthoDB" id="3185659at2"/>
<evidence type="ECO:0000313" key="10">
    <source>
        <dbReference type="Proteomes" id="UP000431401"/>
    </source>
</evidence>
<dbReference type="InterPro" id="IPR006115">
    <property type="entry name" value="6PGDH_NADP-bd"/>
</dbReference>
<dbReference type="Proteomes" id="UP000431401">
    <property type="component" value="Unassembled WGS sequence"/>
</dbReference>
<evidence type="ECO:0000259" key="7">
    <source>
        <dbReference type="Pfam" id="PF03446"/>
    </source>
</evidence>
<feature type="domain" description="6-phosphogluconate dehydrogenase NADP-binding" evidence="7">
    <location>
        <begin position="5"/>
        <end position="160"/>
    </location>
</feature>
<evidence type="ECO:0000256" key="3">
    <source>
        <dbReference type="ARBA" id="ARBA00023002"/>
    </source>
</evidence>
<dbReference type="InterPro" id="IPR013328">
    <property type="entry name" value="6PGD_dom2"/>
</dbReference>
<evidence type="ECO:0000313" key="9">
    <source>
        <dbReference type="EMBL" id="MQY31820.1"/>
    </source>
</evidence>
<dbReference type="EMBL" id="WEGI01000024">
    <property type="protein sequence ID" value="MQY31820.1"/>
    <property type="molecule type" value="Genomic_DNA"/>
</dbReference>
<accession>A0A7K0E158</accession>
<dbReference type="Gene3D" id="3.40.50.720">
    <property type="entry name" value="NAD(P)-binding Rossmann-like Domain"/>
    <property type="match status" value="1"/>
</dbReference>
<keyword evidence="4 6" id="KW-0520">NAD</keyword>
<evidence type="ECO:0000256" key="2">
    <source>
        <dbReference type="ARBA" id="ARBA00022456"/>
    </source>
</evidence>
<dbReference type="RefSeq" id="WP_153349035.1">
    <property type="nucleotide sequence ID" value="NZ_WEGI01000024.1"/>
</dbReference>
<dbReference type="Pfam" id="PF14833">
    <property type="entry name" value="NAD_binding_11"/>
    <property type="match status" value="1"/>
</dbReference>
<organism evidence="9 10">
    <name type="scientific">Nocardia aurantia</name>
    <dbReference type="NCBI Taxonomy" id="2585199"/>
    <lineage>
        <taxon>Bacteria</taxon>
        <taxon>Bacillati</taxon>
        <taxon>Actinomycetota</taxon>
        <taxon>Actinomycetes</taxon>
        <taxon>Mycobacteriales</taxon>
        <taxon>Nocardiaceae</taxon>
        <taxon>Nocardia</taxon>
    </lineage>
</organism>
<dbReference type="InterPro" id="IPR036291">
    <property type="entry name" value="NAD(P)-bd_dom_sf"/>
</dbReference>
<dbReference type="InterPro" id="IPR008927">
    <property type="entry name" value="6-PGluconate_DH-like_C_sf"/>
</dbReference>
<dbReference type="InterPro" id="IPR002204">
    <property type="entry name" value="3-OH-isobutyrate_DH-rel_CS"/>
</dbReference>
<dbReference type="Pfam" id="PF03446">
    <property type="entry name" value="NAD_binding_2"/>
    <property type="match status" value="1"/>
</dbReference>
<reference evidence="9 10" key="1">
    <citation type="submission" date="2019-10" db="EMBL/GenBank/DDBJ databases">
        <title>Nocardia macrotermitis sp. nov. and Nocardia aurantia sp. nov., isolated from the gut of fungus growing-termite Macrotermes natalensis.</title>
        <authorList>
            <person name="Benndorf R."/>
            <person name="Schwitalla J."/>
            <person name="Martin K."/>
            <person name="De Beer W."/>
            <person name="Kaster A.-K."/>
            <person name="Vollmers J."/>
            <person name="Poulsen M."/>
            <person name="Beemelmanns C."/>
        </authorList>
    </citation>
    <scope>NUCLEOTIDE SEQUENCE [LARGE SCALE GENOMIC DNA]</scope>
    <source>
        <strain evidence="9 10">RB56</strain>
    </source>
</reference>
<evidence type="ECO:0000256" key="1">
    <source>
        <dbReference type="ARBA" id="ARBA00009080"/>
    </source>
</evidence>
<feature type="active site" evidence="5">
    <location>
        <position position="169"/>
    </location>
</feature>
<dbReference type="PROSITE" id="PS00895">
    <property type="entry name" value="3_HYDROXYISOBUT_DH"/>
    <property type="match status" value="1"/>
</dbReference>
<gene>
    <name evidence="9" type="primary">mmsB_3</name>
    <name evidence="9" type="ORF">NRB56_74310</name>
</gene>
<dbReference type="PANTHER" id="PTHR22981">
    <property type="entry name" value="3-HYDROXYISOBUTYRATE DEHYDROGENASE-RELATED"/>
    <property type="match status" value="1"/>
</dbReference>
<evidence type="ECO:0000256" key="6">
    <source>
        <dbReference type="RuleBase" id="RU910714"/>
    </source>
</evidence>
<dbReference type="PIRSF" id="PIRSF000103">
    <property type="entry name" value="HIBADH"/>
    <property type="match status" value="1"/>
</dbReference>
<dbReference type="InterPro" id="IPR029154">
    <property type="entry name" value="HIBADH-like_NADP-bd"/>
</dbReference>
<comment type="pathway">
    <text evidence="6">Amino-acid degradation; L-valine degradation.</text>
</comment>
<dbReference type="InterPro" id="IPR011548">
    <property type="entry name" value="HIBADH"/>
</dbReference>
<evidence type="ECO:0000256" key="5">
    <source>
        <dbReference type="PIRSR" id="PIRSR000103-1"/>
    </source>
</evidence>
<dbReference type="NCBIfam" id="TIGR01692">
    <property type="entry name" value="HIBADH"/>
    <property type="match status" value="1"/>
</dbReference>
<comment type="caution">
    <text evidence="9">The sequence shown here is derived from an EMBL/GenBank/DDBJ whole genome shotgun (WGS) entry which is preliminary data.</text>
</comment>
<name>A0A7K0E158_9NOCA</name>
<dbReference type="InterPro" id="IPR015815">
    <property type="entry name" value="HIBADH-related"/>
</dbReference>
<keyword evidence="2 6" id="KW-0101">Branched-chain amino acid catabolism</keyword>
<keyword evidence="3 6" id="KW-0560">Oxidoreductase</keyword>
<sequence>MSTAIAFLGLGHMGGPMAANLVQAGYEVLAYDPVPAARRQARADGAVVVDTPAAAVSKSAVVITMLPTGYTVLEVYREVLVSAAPGTLFVDCSTIDVADAVQAAELAVAQGHRALDAPVSGGVSGATAGTLTFMVGGAAPDFAAAQPLLEVMGGQVVHCGGTGVGQAAKICNNMMLGISMIGLSEAIVLGEKLGLSHQKFFDVVSTASGQCWSLTTYCPVPGPVPASPANNDYRPGFATALMTKDLGLAANALRDNGVDARIGLLAAEIYQRFNQDQSGMDFSAIVTDIRKRSGEDDKA</sequence>
<dbReference type="Gene3D" id="1.10.1040.10">
    <property type="entry name" value="N-(1-d-carboxylethyl)-l-norvaline Dehydrogenase, domain 2"/>
    <property type="match status" value="1"/>
</dbReference>
<dbReference type="FunFam" id="1.10.1040.10:FF:000006">
    <property type="entry name" value="3-hydroxyisobutyrate dehydrogenase"/>
    <property type="match status" value="1"/>
</dbReference>